<dbReference type="PANTHER" id="PTHR48111:SF1">
    <property type="entry name" value="TWO-COMPONENT RESPONSE REGULATOR ORR33"/>
    <property type="match status" value="1"/>
</dbReference>
<dbReference type="GO" id="GO:0032993">
    <property type="term" value="C:protein-DNA complex"/>
    <property type="evidence" value="ECO:0007669"/>
    <property type="project" value="TreeGrafter"/>
</dbReference>
<dbReference type="GO" id="GO:0000976">
    <property type="term" value="F:transcription cis-regulatory region binding"/>
    <property type="evidence" value="ECO:0007669"/>
    <property type="project" value="TreeGrafter"/>
</dbReference>
<dbReference type="GO" id="GO:0000156">
    <property type="term" value="F:phosphorelay response regulator activity"/>
    <property type="evidence" value="ECO:0007669"/>
    <property type="project" value="TreeGrafter"/>
</dbReference>
<keyword evidence="11" id="KW-1185">Reference proteome</keyword>
<evidence type="ECO:0000256" key="2">
    <source>
        <dbReference type="ARBA" id="ARBA00023012"/>
    </source>
</evidence>
<protein>
    <submittedName>
        <fullName evidence="10">Uncharacterized protein</fullName>
    </submittedName>
</protein>
<dbReference type="PROSITE" id="PS51755">
    <property type="entry name" value="OMPR_PHOB"/>
    <property type="match status" value="1"/>
</dbReference>
<feature type="domain" description="OmpR/PhoB-type" evidence="9">
    <location>
        <begin position="123"/>
        <end position="221"/>
    </location>
</feature>
<evidence type="ECO:0000256" key="3">
    <source>
        <dbReference type="ARBA" id="ARBA00023015"/>
    </source>
</evidence>
<evidence type="ECO:0000256" key="6">
    <source>
        <dbReference type="PROSITE-ProRule" id="PRU00169"/>
    </source>
</evidence>
<evidence type="ECO:0000256" key="7">
    <source>
        <dbReference type="PROSITE-ProRule" id="PRU01091"/>
    </source>
</evidence>
<keyword evidence="5" id="KW-0804">Transcription</keyword>
<keyword evidence="4 7" id="KW-0238">DNA-binding</keyword>
<dbReference type="InterPro" id="IPR039420">
    <property type="entry name" value="WalR-like"/>
</dbReference>
<keyword evidence="3" id="KW-0805">Transcription regulation</keyword>
<feature type="DNA-binding region" description="OmpR/PhoB-type" evidence="7">
    <location>
        <begin position="123"/>
        <end position="221"/>
    </location>
</feature>
<dbReference type="GO" id="GO:0006355">
    <property type="term" value="P:regulation of DNA-templated transcription"/>
    <property type="evidence" value="ECO:0007669"/>
    <property type="project" value="InterPro"/>
</dbReference>
<dbReference type="InterPro" id="IPR011006">
    <property type="entry name" value="CheY-like_superfamily"/>
</dbReference>
<reference evidence="10 11" key="1">
    <citation type="submission" date="2010-12" db="EMBL/GenBank/DDBJ databases">
        <title>The Genome Sequence of Coprobacillus sp. strain 29_1.</title>
        <authorList>
            <consortium name="The Broad Institute Genome Sequencing Platform"/>
            <person name="Earl A."/>
            <person name="Ward D."/>
            <person name="Feldgarden M."/>
            <person name="Gevers D."/>
            <person name="Daigneault M."/>
            <person name="Sibley C.D."/>
            <person name="White A."/>
            <person name="Strauss J."/>
            <person name="Allen-Vercoe E."/>
            <person name="Young S.K."/>
            <person name="Zeng Q."/>
            <person name="Gargeya S."/>
            <person name="Fitzgerald M."/>
            <person name="Haas B."/>
            <person name="Abouelleil A."/>
            <person name="Alvarado L."/>
            <person name="Arachchi H.M."/>
            <person name="Berlin A."/>
            <person name="Brown A."/>
            <person name="Chapman S.B."/>
            <person name="Chen Z."/>
            <person name="Dunbar C."/>
            <person name="Freedman E."/>
            <person name="Gearin G."/>
            <person name="Gellesch M."/>
            <person name="Goldberg J."/>
            <person name="Griggs A."/>
            <person name="Gujja S."/>
            <person name="Heilman E."/>
            <person name="Heiman D."/>
            <person name="Howarth C."/>
            <person name="Larson L."/>
            <person name="Lui A."/>
            <person name="MacDonald P.J.P."/>
            <person name="Mehta T."/>
            <person name="Montmayeur A."/>
            <person name="Murphy C."/>
            <person name="Neiman D."/>
            <person name="Pearson M."/>
            <person name="Priest M."/>
            <person name="Roberts A."/>
            <person name="Saif S."/>
            <person name="Shea T."/>
            <person name="Shenoy N."/>
            <person name="Sisk P."/>
            <person name="Stolte C."/>
            <person name="Sykes S."/>
            <person name="White J."/>
            <person name="Yandava C."/>
            <person name="Nusbaum C."/>
            <person name="Birren B."/>
        </authorList>
    </citation>
    <scope>NUCLEOTIDE SEQUENCE [LARGE SCALE GENOMIC DNA]</scope>
    <source>
        <strain evidence="10 11">29_1</strain>
    </source>
</reference>
<dbReference type="CDD" id="cd00383">
    <property type="entry name" value="trans_reg_C"/>
    <property type="match status" value="1"/>
</dbReference>
<dbReference type="InterPro" id="IPR001867">
    <property type="entry name" value="OmpR/PhoB-type_DNA-bd"/>
</dbReference>
<sequence length="228" mass="26544">MKKVLIVEDDIALAKSLKAALEVKDYQIEVADCYNLAIRMFQHMTFDILVVDIQLPDGDGIELCEYIRKQSQLPILFLTANDNEEMLVKGLNSGGDDYMTKPFRIKELYARLQALLRRSQSLQDKMIVGNLQIDLQRREVFIEKQEVHLSTIDFDILKMLMIHKNQVLTRSQLLEAIDQENNFVEDNTLSVHVKRLRDKLGIYHGHSYIETVRGIGYRLNKEVLYEDE</sequence>
<dbReference type="SUPFAM" id="SSF52172">
    <property type="entry name" value="CheY-like"/>
    <property type="match status" value="1"/>
</dbReference>
<evidence type="ECO:0000259" key="9">
    <source>
        <dbReference type="PROSITE" id="PS51755"/>
    </source>
</evidence>
<dbReference type="InterPro" id="IPR001789">
    <property type="entry name" value="Sig_transdc_resp-reg_receiver"/>
</dbReference>
<feature type="domain" description="Response regulatory" evidence="8">
    <location>
        <begin position="3"/>
        <end position="116"/>
    </location>
</feature>
<gene>
    <name evidence="10" type="ORF">HMPREF9488_00586</name>
</gene>
<dbReference type="GeneID" id="78229007"/>
<dbReference type="Gene3D" id="6.10.250.690">
    <property type="match status" value="1"/>
</dbReference>
<dbReference type="SMART" id="SM00448">
    <property type="entry name" value="REC"/>
    <property type="match status" value="1"/>
</dbReference>
<name>E7G748_9FIRM</name>
<evidence type="ECO:0000313" key="10">
    <source>
        <dbReference type="EMBL" id="EFW06126.1"/>
    </source>
</evidence>
<dbReference type="Pfam" id="PF00486">
    <property type="entry name" value="Trans_reg_C"/>
    <property type="match status" value="1"/>
</dbReference>
<keyword evidence="2" id="KW-0902">Two-component regulatory system</keyword>
<dbReference type="GO" id="GO:0005829">
    <property type="term" value="C:cytosol"/>
    <property type="evidence" value="ECO:0007669"/>
    <property type="project" value="TreeGrafter"/>
</dbReference>
<dbReference type="RefSeq" id="WP_008787702.1">
    <property type="nucleotide sequence ID" value="NZ_AKCB01000001.1"/>
</dbReference>
<evidence type="ECO:0000259" key="8">
    <source>
        <dbReference type="PROSITE" id="PS50110"/>
    </source>
</evidence>
<dbReference type="Proteomes" id="UP000003157">
    <property type="component" value="Unassembled WGS sequence"/>
</dbReference>
<accession>E7G748</accession>
<dbReference type="PANTHER" id="PTHR48111">
    <property type="entry name" value="REGULATOR OF RPOS"/>
    <property type="match status" value="1"/>
</dbReference>
<comment type="caution">
    <text evidence="10">The sequence shown here is derived from an EMBL/GenBank/DDBJ whole genome shotgun (WGS) entry which is preliminary data.</text>
</comment>
<dbReference type="InterPro" id="IPR036388">
    <property type="entry name" value="WH-like_DNA-bd_sf"/>
</dbReference>
<feature type="modified residue" description="4-aspartylphosphate" evidence="6">
    <location>
        <position position="52"/>
    </location>
</feature>
<keyword evidence="1 6" id="KW-0597">Phosphoprotein</keyword>
<dbReference type="OrthoDB" id="9779174at2"/>
<dbReference type="Pfam" id="PF00072">
    <property type="entry name" value="Response_reg"/>
    <property type="match status" value="1"/>
</dbReference>
<evidence type="ECO:0000256" key="5">
    <source>
        <dbReference type="ARBA" id="ARBA00023163"/>
    </source>
</evidence>
<dbReference type="PROSITE" id="PS50110">
    <property type="entry name" value="RESPONSE_REGULATORY"/>
    <property type="match status" value="1"/>
</dbReference>
<dbReference type="STRING" id="100884.GCA_000269565_01126"/>
<dbReference type="Gene3D" id="3.40.50.2300">
    <property type="match status" value="1"/>
</dbReference>
<proteinExistence type="predicted"/>
<dbReference type="EMBL" id="ADKX01000008">
    <property type="protein sequence ID" value="EFW06126.1"/>
    <property type="molecule type" value="Genomic_DNA"/>
</dbReference>
<dbReference type="eggNOG" id="COG0745">
    <property type="taxonomic scope" value="Bacteria"/>
</dbReference>
<dbReference type="SMART" id="SM00862">
    <property type="entry name" value="Trans_reg_C"/>
    <property type="match status" value="1"/>
</dbReference>
<evidence type="ECO:0000256" key="1">
    <source>
        <dbReference type="ARBA" id="ARBA00022553"/>
    </source>
</evidence>
<evidence type="ECO:0000313" key="11">
    <source>
        <dbReference type="Proteomes" id="UP000003157"/>
    </source>
</evidence>
<dbReference type="Gene3D" id="1.10.10.10">
    <property type="entry name" value="Winged helix-like DNA-binding domain superfamily/Winged helix DNA-binding domain"/>
    <property type="match status" value="1"/>
</dbReference>
<dbReference type="HOGENOM" id="CLU_000445_30_3_9"/>
<dbReference type="AlphaFoldDB" id="E7G748"/>
<evidence type="ECO:0000256" key="4">
    <source>
        <dbReference type="ARBA" id="ARBA00023125"/>
    </source>
</evidence>
<organism evidence="10 11">
    <name type="scientific">Coprobacillus cateniformis</name>
    <dbReference type="NCBI Taxonomy" id="100884"/>
    <lineage>
        <taxon>Bacteria</taxon>
        <taxon>Bacillati</taxon>
        <taxon>Bacillota</taxon>
        <taxon>Erysipelotrichia</taxon>
        <taxon>Erysipelotrichales</taxon>
        <taxon>Coprobacillaceae</taxon>
        <taxon>Coprobacillus</taxon>
    </lineage>
</organism>